<dbReference type="PATRIC" id="fig|1122152.4.peg.1335"/>
<evidence type="ECO:0000313" key="4">
    <source>
        <dbReference type="Proteomes" id="UP000051931"/>
    </source>
</evidence>
<evidence type="ECO:0000256" key="1">
    <source>
        <dbReference type="SAM" id="Phobius"/>
    </source>
</evidence>
<dbReference type="PANTHER" id="PTHR43685:SF2">
    <property type="entry name" value="GLYCOSYLTRANSFERASE 2-LIKE DOMAIN-CONTAINING PROTEIN"/>
    <property type="match status" value="1"/>
</dbReference>
<accession>A0A0R1S0E4</accession>
<dbReference type="InterPro" id="IPR001173">
    <property type="entry name" value="Glyco_trans_2-like"/>
</dbReference>
<sequence>MALILALLFVNLNSINELNQWFIERLTAITSISLLLVVPFQMMPFVNVTILFTPLTLVFSLYFLMVRFNAKNLLVLALNILLFYLNNLPFSGLILIAILVGAGLFYLYKCVFANEWEFYGKIFITLLIALLVGIIIYIEQISLNNYQVVPLALLITLLPVLLVVGLAYWVTYTEMKFHQQKNLIIWTVLFVLANQSSLIIAQEIINPLMLVSWLVILCAILTSFSSEITTKDKISIIIPSYNGGDTICETLDSLASQTYKNWEAIIVDDGSTDDTYEVVENYLTLHKLPIKYLHENNQDQLNAIKFALPKVSGKIVYILHSDDQLASIYALQRGVAALANNRADGAFINLEEVDKSGSHIKFVNTQTYYPSMVSLAKAALLFGRNPYVDFAFWKKDVFTESVYQTYLTDNMPAWYSENDRTTLKMINGNFTGIKYRVFDGNYIHSSDGAVNVLSGELRFLHHLVAHISLIKFNWQSIFYRACKKLKLASLCPIFFSKKKYSLKDLTPEVMSLRLKKFDHPYIKAIYDFSQNYDPNKSVKVDLQFKKIYHGADIRVFNRELTNQTIEASYLEIMKVIASGAGIWQVPMGTATMYLEILEFFTIRDYVRIEEI</sequence>
<dbReference type="AlphaFoldDB" id="A0A0R1S0E4"/>
<keyword evidence="1" id="KW-0812">Transmembrane</keyword>
<protein>
    <submittedName>
        <fullName evidence="3">Glycosyl transferase, group 2 family protein</fullName>
    </submittedName>
</protein>
<feature type="transmembrane region" description="Helical" evidence="1">
    <location>
        <begin position="45"/>
        <end position="66"/>
    </location>
</feature>
<gene>
    <name evidence="3" type="ORF">FC23_GL001300</name>
</gene>
<dbReference type="PANTHER" id="PTHR43685">
    <property type="entry name" value="GLYCOSYLTRANSFERASE"/>
    <property type="match status" value="1"/>
</dbReference>
<keyword evidence="1" id="KW-1133">Transmembrane helix</keyword>
<keyword evidence="1" id="KW-0472">Membrane</keyword>
<reference evidence="3 4" key="1">
    <citation type="journal article" date="2015" name="Genome Announc.">
        <title>Expanding the biotechnology potential of lactobacilli through comparative genomics of 213 strains and associated genera.</title>
        <authorList>
            <person name="Sun Z."/>
            <person name="Harris H.M."/>
            <person name="McCann A."/>
            <person name="Guo C."/>
            <person name="Argimon S."/>
            <person name="Zhang W."/>
            <person name="Yang X."/>
            <person name="Jeffery I.B."/>
            <person name="Cooney J.C."/>
            <person name="Kagawa T.F."/>
            <person name="Liu W."/>
            <person name="Song Y."/>
            <person name="Salvetti E."/>
            <person name="Wrobel A."/>
            <person name="Rasinkangas P."/>
            <person name="Parkhill J."/>
            <person name="Rea M.C."/>
            <person name="O'Sullivan O."/>
            <person name="Ritari J."/>
            <person name="Douillard F.P."/>
            <person name="Paul Ross R."/>
            <person name="Yang R."/>
            <person name="Briner A.E."/>
            <person name="Felis G.E."/>
            <person name="de Vos W.M."/>
            <person name="Barrangou R."/>
            <person name="Klaenhammer T.R."/>
            <person name="Caufield P.W."/>
            <person name="Cui Y."/>
            <person name="Zhang H."/>
            <person name="O'Toole P.W."/>
        </authorList>
    </citation>
    <scope>NUCLEOTIDE SEQUENCE [LARGE SCALE GENOMIC DNA]</scope>
    <source>
        <strain evidence="3 4">DSM 15354</strain>
    </source>
</reference>
<name>A0A0R1S0E4_9LACO</name>
<dbReference type="Proteomes" id="UP000051931">
    <property type="component" value="Unassembled WGS sequence"/>
</dbReference>
<feature type="transmembrane region" description="Helical" evidence="1">
    <location>
        <begin position="183"/>
        <end position="201"/>
    </location>
</feature>
<feature type="transmembrane region" description="Helical" evidence="1">
    <location>
        <begin position="73"/>
        <end position="106"/>
    </location>
</feature>
<dbReference type="Gene3D" id="3.90.550.10">
    <property type="entry name" value="Spore Coat Polysaccharide Biosynthesis Protein SpsA, Chain A"/>
    <property type="match status" value="1"/>
</dbReference>
<feature type="transmembrane region" description="Helical" evidence="1">
    <location>
        <begin position="208"/>
        <end position="226"/>
    </location>
</feature>
<dbReference type="EMBL" id="AZFB01000008">
    <property type="protein sequence ID" value="KRL62678.1"/>
    <property type="molecule type" value="Genomic_DNA"/>
</dbReference>
<dbReference type="InterPro" id="IPR029044">
    <property type="entry name" value="Nucleotide-diphossugar_trans"/>
</dbReference>
<evidence type="ECO:0000259" key="2">
    <source>
        <dbReference type="Pfam" id="PF00535"/>
    </source>
</evidence>
<proteinExistence type="predicted"/>
<organism evidence="3 4">
    <name type="scientific">Lactobacillus psittaci DSM 15354</name>
    <dbReference type="NCBI Taxonomy" id="1122152"/>
    <lineage>
        <taxon>Bacteria</taxon>
        <taxon>Bacillati</taxon>
        <taxon>Bacillota</taxon>
        <taxon>Bacilli</taxon>
        <taxon>Lactobacillales</taxon>
        <taxon>Lactobacillaceae</taxon>
        <taxon>Lactobacillus</taxon>
    </lineage>
</organism>
<dbReference type="eggNOG" id="COG1216">
    <property type="taxonomic scope" value="Bacteria"/>
</dbReference>
<dbReference type="GO" id="GO:0016740">
    <property type="term" value="F:transferase activity"/>
    <property type="evidence" value="ECO:0007669"/>
    <property type="project" value="UniProtKB-KW"/>
</dbReference>
<dbReference type="SUPFAM" id="SSF53448">
    <property type="entry name" value="Nucleotide-diphospho-sugar transferases"/>
    <property type="match status" value="1"/>
</dbReference>
<dbReference type="Pfam" id="PF00535">
    <property type="entry name" value="Glycos_transf_2"/>
    <property type="match status" value="1"/>
</dbReference>
<comment type="caution">
    <text evidence="3">The sequence shown here is derived from an EMBL/GenBank/DDBJ whole genome shotgun (WGS) entry which is preliminary data.</text>
</comment>
<keyword evidence="4" id="KW-1185">Reference proteome</keyword>
<keyword evidence="3" id="KW-0808">Transferase</keyword>
<feature type="transmembrane region" description="Helical" evidence="1">
    <location>
        <begin position="150"/>
        <end position="171"/>
    </location>
</feature>
<feature type="transmembrane region" description="Helical" evidence="1">
    <location>
        <begin position="118"/>
        <end position="138"/>
    </location>
</feature>
<feature type="domain" description="Glycosyltransferase 2-like" evidence="2">
    <location>
        <begin position="235"/>
        <end position="363"/>
    </location>
</feature>
<dbReference type="InterPro" id="IPR050834">
    <property type="entry name" value="Glycosyltransf_2"/>
</dbReference>
<evidence type="ECO:0000313" key="3">
    <source>
        <dbReference type="EMBL" id="KRL62678.1"/>
    </source>
</evidence>
<dbReference type="STRING" id="1122152.GCA_000425905_01168"/>